<reference evidence="1 2" key="2">
    <citation type="journal article" date="2022" name="Mol. Ecol. Resour.">
        <title>The genomes of chicory, endive, great burdock and yacon provide insights into Asteraceae paleo-polyploidization history and plant inulin production.</title>
        <authorList>
            <person name="Fan W."/>
            <person name="Wang S."/>
            <person name="Wang H."/>
            <person name="Wang A."/>
            <person name="Jiang F."/>
            <person name="Liu H."/>
            <person name="Zhao H."/>
            <person name="Xu D."/>
            <person name="Zhang Y."/>
        </authorList>
    </citation>
    <scope>NUCLEOTIDE SEQUENCE [LARGE SCALE GENOMIC DNA]</scope>
    <source>
        <strain evidence="2">cv. Yunnan</strain>
        <tissue evidence="1">Leaves</tissue>
    </source>
</reference>
<gene>
    <name evidence="1" type="ORF">L1987_86978</name>
</gene>
<organism evidence="1 2">
    <name type="scientific">Smallanthus sonchifolius</name>
    <dbReference type="NCBI Taxonomy" id="185202"/>
    <lineage>
        <taxon>Eukaryota</taxon>
        <taxon>Viridiplantae</taxon>
        <taxon>Streptophyta</taxon>
        <taxon>Embryophyta</taxon>
        <taxon>Tracheophyta</taxon>
        <taxon>Spermatophyta</taxon>
        <taxon>Magnoliopsida</taxon>
        <taxon>eudicotyledons</taxon>
        <taxon>Gunneridae</taxon>
        <taxon>Pentapetalae</taxon>
        <taxon>asterids</taxon>
        <taxon>campanulids</taxon>
        <taxon>Asterales</taxon>
        <taxon>Asteraceae</taxon>
        <taxon>Asteroideae</taxon>
        <taxon>Heliantheae alliance</taxon>
        <taxon>Millerieae</taxon>
        <taxon>Smallanthus</taxon>
    </lineage>
</organism>
<reference evidence="2" key="1">
    <citation type="journal article" date="2022" name="Mol. Ecol. Resour.">
        <title>The genomes of chicory, endive, great burdock and yacon provide insights into Asteraceae palaeo-polyploidization history and plant inulin production.</title>
        <authorList>
            <person name="Fan W."/>
            <person name="Wang S."/>
            <person name="Wang H."/>
            <person name="Wang A."/>
            <person name="Jiang F."/>
            <person name="Liu H."/>
            <person name="Zhao H."/>
            <person name="Xu D."/>
            <person name="Zhang Y."/>
        </authorList>
    </citation>
    <scope>NUCLEOTIDE SEQUENCE [LARGE SCALE GENOMIC DNA]</scope>
    <source>
        <strain evidence="2">cv. Yunnan</strain>
    </source>
</reference>
<dbReference type="Proteomes" id="UP001056120">
    <property type="component" value="Linkage Group LG29"/>
</dbReference>
<evidence type="ECO:0000313" key="1">
    <source>
        <dbReference type="EMBL" id="KAI3677352.1"/>
    </source>
</evidence>
<evidence type="ECO:0000313" key="2">
    <source>
        <dbReference type="Proteomes" id="UP001056120"/>
    </source>
</evidence>
<accession>A0ACB8Y0W0</accession>
<proteinExistence type="predicted"/>
<name>A0ACB8Y0W0_9ASTR</name>
<protein>
    <submittedName>
        <fullName evidence="1">Uncharacterized protein</fullName>
    </submittedName>
</protein>
<comment type="caution">
    <text evidence="1">The sequence shown here is derived from an EMBL/GenBank/DDBJ whole genome shotgun (WGS) entry which is preliminary data.</text>
</comment>
<keyword evidence="2" id="KW-1185">Reference proteome</keyword>
<dbReference type="EMBL" id="CM042046">
    <property type="protein sequence ID" value="KAI3677352.1"/>
    <property type="molecule type" value="Genomic_DNA"/>
</dbReference>
<sequence>MKKTLCTKCHSKKYCLACITKWYYLKYCAQNDKLCLSVCLLGTQMYHNRSLLKHVPFVAVTAIAKHACVDFHLKLEGYSCSQPDKIKYSKQILQKVFPLVTTLNEDQLMEKEIEAKVKGVSISELQLQDADCEVDDDIFCDNCGSYSFDFYRSCGCGYDLCLVCCRELRDGQLKGMTCGWKARIDGSIPCPPKDIGGCNDGTLDLKRIMSVNWIVNVLEKSQGLYKVNNNSYDNPQTSMESSGSYLYSLSAKDIQPQHIQHFQLHWSKGEPIIVNDVLSTSSGLSWEPMVLWLAFRDIASNHSHAYEVNAINCFDWSEVTVDLSKFCKEYSTGQVKKQGLPLLLKLEDWQPFCLSQGEWPRHFVEFINCLPFKDYTNPNNGYLNVAVKLPYLSAKPNMGPKMDIVYGVEKELEYGDSITKLHYEKSDTVNVLTHTKSNVLTSTKLNKTKVVKQKHGDQHEPLVCEAGPQRNEGQQYAVEPMEGSALWDIFHRKDVPKLEEYLRNHSTEFSHTDRFSVEQVFHPIHDRTFYLNMEHKRKLKEEFGIEPWTLKQNLGDAIFIPAGCPYQVRNLKIGKMMIYALDHAVTELSGFIDSNRHTDGLQDQFAMAPQILNAGDDMNINNHTNGWVCDSESDDNSQDTSGLFLALSPSVNHTVDNQPAAIEDSDTSEEPVGLWHGNDVGRAAKEILQAVEHRYPDTFQGVEIRPKPHWVSLLKEFHLFIKGFLETSVDALAKDQITSLEADLNDFEKFGFDLSWAHKRLDMVKNLKFGNDPLRLERVVLEESLKALHKELVEANARLEKARLDYDRATDARNKKVDEVAQKFGAEYDDVLNGNLGFGMLPGN</sequence>